<sequence length="365" mass="40675">MIAAEQGGPIGAGCTVAQWLRYWLATDQGIRPRTRQGYADHVRLHLVPALGRIVLSELSARDVRRMFTALAGRRNRYGRPLAAASLERIRATLRAALNEAVREGLIDSNPARTLRLPAAPRPRAQIWTDRWVAAWKAAGERPRVAVWTMPQLVAFLDGVREDPLFPLWWLAALRGLRRGELAGLRWVDLSLETSELAVVQQLVHVGGKLVPFPPKSAAGRRTVALDPQTVRLLRRHERDRRAEKARRGEAWHDTAQTRRGGSSVAPDYLTYRFHGLVLRSGLPPVRLHDLRHGAVTIALAAHVDLPVVQDQVGHAGIVLTADTYTSVLPELHHRAARATARLVLSAARETARRVRRGRCGWMTQV</sequence>
<gene>
    <name evidence="7" type="ORF">ACFY05_41665</name>
</gene>
<dbReference type="PANTHER" id="PTHR30349">
    <property type="entry name" value="PHAGE INTEGRASE-RELATED"/>
    <property type="match status" value="1"/>
</dbReference>
<evidence type="ECO:0000256" key="4">
    <source>
        <dbReference type="SAM" id="MobiDB-lite"/>
    </source>
</evidence>
<dbReference type="RefSeq" id="WP_387348070.1">
    <property type="nucleotide sequence ID" value="NZ_JBIAXI010000048.1"/>
</dbReference>
<dbReference type="Pfam" id="PF00589">
    <property type="entry name" value="Phage_integrase"/>
    <property type="match status" value="1"/>
</dbReference>
<dbReference type="PROSITE" id="PS51900">
    <property type="entry name" value="CB"/>
    <property type="match status" value="1"/>
</dbReference>
<protein>
    <submittedName>
        <fullName evidence="7">Tyrosine-type recombinase/integrase</fullName>
    </submittedName>
</protein>
<evidence type="ECO:0000256" key="2">
    <source>
        <dbReference type="ARBA" id="ARBA00023172"/>
    </source>
</evidence>
<dbReference type="Proteomes" id="UP001602119">
    <property type="component" value="Unassembled WGS sequence"/>
</dbReference>
<evidence type="ECO:0000256" key="1">
    <source>
        <dbReference type="ARBA" id="ARBA00023125"/>
    </source>
</evidence>
<name>A0ABW6VJ00_MICFU</name>
<dbReference type="PANTHER" id="PTHR30349:SF91">
    <property type="entry name" value="INTA PROTEIN"/>
    <property type="match status" value="1"/>
</dbReference>
<dbReference type="InterPro" id="IPR011010">
    <property type="entry name" value="DNA_brk_join_enz"/>
</dbReference>
<dbReference type="Gene3D" id="1.10.443.10">
    <property type="entry name" value="Intergrase catalytic core"/>
    <property type="match status" value="1"/>
</dbReference>
<accession>A0ABW6VJ00</accession>
<dbReference type="Gene3D" id="1.10.150.130">
    <property type="match status" value="1"/>
</dbReference>
<organism evidence="7 8">
    <name type="scientific">Microtetraspora fusca</name>
    <dbReference type="NCBI Taxonomy" id="1997"/>
    <lineage>
        <taxon>Bacteria</taxon>
        <taxon>Bacillati</taxon>
        <taxon>Actinomycetota</taxon>
        <taxon>Actinomycetes</taxon>
        <taxon>Streptosporangiales</taxon>
        <taxon>Streptosporangiaceae</taxon>
        <taxon>Microtetraspora</taxon>
    </lineage>
</organism>
<reference evidence="7 8" key="1">
    <citation type="submission" date="2024-10" db="EMBL/GenBank/DDBJ databases">
        <title>The Natural Products Discovery Center: Release of the First 8490 Sequenced Strains for Exploring Actinobacteria Biosynthetic Diversity.</title>
        <authorList>
            <person name="Kalkreuter E."/>
            <person name="Kautsar S.A."/>
            <person name="Yang D."/>
            <person name="Bader C.D."/>
            <person name="Teijaro C.N."/>
            <person name="Fluegel L."/>
            <person name="Davis C.M."/>
            <person name="Simpson J.R."/>
            <person name="Lauterbach L."/>
            <person name="Steele A.D."/>
            <person name="Gui C."/>
            <person name="Meng S."/>
            <person name="Li G."/>
            <person name="Viehrig K."/>
            <person name="Ye F."/>
            <person name="Su P."/>
            <person name="Kiefer A.F."/>
            <person name="Nichols A."/>
            <person name="Cepeda A.J."/>
            <person name="Yan W."/>
            <person name="Fan B."/>
            <person name="Jiang Y."/>
            <person name="Adhikari A."/>
            <person name="Zheng C.-J."/>
            <person name="Schuster L."/>
            <person name="Cowan T.M."/>
            <person name="Smanski M.J."/>
            <person name="Chevrette M.G."/>
            <person name="De Carvalho L.P.S."/>
            <person name="Shen B."/>
        </authorList>
    </citation>
    <scope>NUCLEOTIDE SEQUENCE [LARGE SCALE GENOMIC DNA]</scope>
    <source>
        <strain evidence="7 8">NPDC001281</strain>
    </source>
</reference>
<dbReference type="EMBL" id="JBIAXI010000048">
    <property type="protein sequence ID" value="MFF4779344.1"/>
    <property type="molecule type" value="Genomic_DNA"/>
</dbReference>
<feature type="domain" description="Core-binding (CB)" evidence="6">
    <location>
        <begin position="14"/>
        <end position="101"/>
    </location>
</feature>
<evidence type="ECO:0000259" key="5">
    <source>
        <dbReference type="PROSITE" id="PS51898"/>
    </source>
</evidence>
<evidence type="ECO:0000313" key="7">
    <source>
        <dbReference type="EMBL" id="MFF4779344.1"/>
    </source>
</evidence>
<dbReference type="SUPFAM" id="SSF56349">
    <property type="entry name" value="DNA breaking-rejoining enzymes"/>
    <property type="match status" value="1"/>
</dbReference>
<feature type="compositionally biased region" description="Basic and acidic residues" evidence="4">
    <location>
        <begin position="239"/>
        <end position="256"/>
    </location>
</feature>
<proteinExistence type="predicted"/>
<keyword evidence="8" id="KW-1185">Reference proteome</keyword>
<evidence type="ECO:0000256" key="3">
    <source>
        <dbReference type="PROSITE-ProRule" id="PRU01248"/>
    </source>
</evidence>
<dbReference type="InterPro" id="IPR044068">
    <property type="entry name" value="CB"/>
</dbReference>
<keyword evidence="1 3" id="KW-0238">DNA-binding</keyword>
<dbReference type="InterPro" id="IPR013762">
    <property type="entry name" value="Integrase-like_cat_sf"/>
</dbReference>
<keyword evidence="2" id="KW-0233">DNA recombination</keyword>
<feature type="domain" description="Tyr recombinase" evidence="5">
    <location>
        <begin position="142"/>
        <end position="338"/>
    </location>
</feature>
<comment type="caution">
    <text evidence="7">The sequence shown here is derived from an EMBL/GenBank/DDBJ whole genome shotgun (WGS) entry which is preliminary data.</text>
</comment>
<dbReference type="CDD" id="cd01189">
    <property type="entry name" value="INT_ICEBs1_C_like"/>
    <property type="match status" value="1"/>
</dbReference>
<dbReference type="PROSITE" id="PS51898">
    <property type="entry name" value="TYR_RECOMBINASE"/>
    <property type="match status" value="1"/>
</dbReference>
<evidence type="ECO:0000313" key="8">
    <source>
        <dbReference type="Proteomes" id="UP001602119"/>
    </source>
</evidence>
<dbReference type="InterPro" id="IPR050090">
    <property type="entry name" value="Tyrosine_recombinase_XerCD"/>
</dbReference>
<dbReference type="InterPro" id="IPR002104">
    <property type="entry name" value="Integrase_catalytic"/>
</dbReference>
<feature type="region of interest" description="Disordered" evidence="4">
    <location>
        <begin position="237"/>
        <end position="258"/>
    </location>
</feature>
<evidence type="ECO:0000259" key="6">
    <source>
        <dbReference type="PROSITE" id="PS51900"/>
    </source>
</evidence>
<dbReference type="InterPro" id="IPR010998">
    <property type="entry name" value="Integrase_recombinase_N"/>
</dbReference>